<reference evidence="3 4" key="1">
    <citation type="submission" date="2020-04" db="EMBL/GenBank/DDBJ databases">
        <title>Perkinsus chesapeaki whole genome sequence.</title>
        <authorList>
            <person name="Bogema D.R."/>
        </authorList>
    </citation>
    <scope>NUCLEOTIDE SEQUENCE [LARGE SCALE GENOMIC DNA]</scope>
    <source>
        <strain evidence="3">ATCC PRA-425</strain>
    </source>
</reference>
<feature type="compositionally biased region" description="Basic and acidic residues" evidence="1">
    <location>
        <begin position="91"/>
        <end position="117"/>
    </location>
</feature>
<feature type="compositionally biased region" description="Basic and acidic residues" evidence="1">
    <location>
        <begin position="130"/>
        <end position="161"/>
    </location>
</feature>
<accession>A0A7J6L591</accession>
<feature type="region of interest" description="Disordered" evidence="1">
    <location>
        <begin position="77"/>
        <end position="184"/>
    </location>
</feature>
<dbReference type="AlphaFoldDB" id="A0A7J6L591"/>
<keyword evidence="4" id="KW-1185">Reference proteome</keyword>
<sequence>MVTGTSPSWTTVILVWIATFFVGFLTNFALIHYFPEQTRSIRKALKSFGSSVSGHMPQGQPAAHVGQMVSNPVTVLTRKVQPRASIGSSKSDGEAERASKDAKVSRKKDDTSSDKLRVPKIKLSGSHSKNGHDREHTRSRSRKPTTEEGGESKKVKSERSHEKRHRVRSEDNTVHSSGKKKLHH</sequence>
<comment type="caution">
    <text evidence="3">The sequence shown here is derived from an EMBL/GenBank/DDBJ whole genome shotgun (WGS) entry which is preliminary data.</text>
</comment>
<keyword evidence="2" id="KW-0472">Membrane</keyword>
<dbReference type="Proteomes" id="UP000591131">
    <property type="component" value="Unassembled WGS sequence"/>
</dbReference>
<feature type="transmembrane region" description="Helical" evidence="2">
    <location>
        <begin position="12"/>
        <end position="34"/>
    </location>
</feature>
<evidence type="ECO:0000313" key="4">
    <source>
        <dbReference type="Proteomes" id="UP000591131"/>
    </source>
</evidence>
<dbReference type="EMBL" id="JAAPAO010000740">
    <property type="protein sequence ID" value="KAF4654365.1"/>
    <property type="molecule type" value="Genomic_DNA"/>
</dbReference>
<protein>
    <submittedName>
        <fullName evidence="3">Uncharacterized protein</fullName>
    </submittedName>
</protein>
<name>A0A7J6L591_PERCH</name>
<keyword evidence="2" id="KW-1133">Transmembrane helix</keyword>
<gene>
    <name evidence="3" type="ORF">FOL47_010024</name>
</gene>
<evidence type="ECO:0000256" key="2">
    <source>
        <dbReference type="SAM" id="Phobius"/>
    </source>
</evidence>
<organism evidence="3 4">
    <name type="scientific">Perkinsus chesapeaki</name>
    <name type="common">Clam parasite</name>
    <name type="synonym">Perkinsus andrewsi</name>
    <dbReference type="NCBI Taxonomy" id="330153"/>
    <lineage>
        <taxon>Eukaryota</taxon>
        <taxon>Sar</taxon>
        <taxon>Alveolata</taxon>
        <taxon>Perkinsozoa</taxon>
        <taxon>Perkinsea</taxon>
        <taxon>Perkinsida</taxon>
        <taxon>Perkinsidae</taxon>
        <taxon>Perkinsus</taxon>
    </lineage>
</organism>
<dbReference type="OrthoDB" id="10546433at2759"/>
<evidence type="ECO:0000256" key="1">
    <source>
        <dbReference type="SAM" id="MobiDB-lite"/>
    </source>
</evidence>
<keyword evidence="2" id="KW-0812">Transmembrane</keyword>
<proteinExistence type="predicted"/>
<evidence type="ECO:0000313" key="3">
    <source>
        <dbReference type="EMBL" id="KAF4654365.1"/>
    </source>
</evidence>